<evidence type="ECO:0000313" key="1">
    <source>
        <dbReference type="EMBL" id="PZW32667.1"/>
    </source>
</evidence>
<reference evidence="1 2" key="1">
    <citation type="submission" date="2018-06" db="EMBL/GenBank/DDBJ databases">
        <title>Genomic Encyclopedia of Archaeal and Bacterial Type Strains, Phase II (KMG-II): from individual species to whole genera.</title>
        <authorList>
            <person name="Goeker M."/>
        </authorList>
    </citation>
    <scope>NUCLEOTIDE SEQUENCE [LARGE SCALE GENOMIC DNA]</scope>
    <source>
        <strain evidence="1 2">ATCC BAA-1881</strain>
    </source>
</reference>
<dbReference type="EMBL" id="QKUF01000004">
    <property type="protein sequence ID" value="PZW32667.1"/>
    <property type="molecule type" value="Genomic_DNA"/>
</dbReference>
<protein>
    <submittedName>
        <fullName evidence="1">Uncharacterized protein</fullName>
    </submittedName>
</protein>
<sequence>MLGTQYAIIGTGVGVSKENGIASPEEGSLEARLTALGGAAALLPTYNGKRLPTTEIAALSTRTGSTKNTTYFPLSAESFTDFDYLAFFHETDYARGGWPLPDTQAH</sequence>
<gene>
    <name evidence="1" type="ORF">EI42_01759</name>
</gene>
<organism evidence="1 2">
    <name type="scientific">Thermosporothrix hazakensis</name>
    <dbReference type="NCBI Taxonomy" id="644383"/>
    <lineage>
        <taxon>Bacteria</taxon>
        <taxon>Bacillati</taxon>
        <taxon>Chloroflexota</taxon>
        <taxon>Ktedonobacteria</taxon>
        <taxon>Ktedonobacterales</taxon>
        <taxon>Thermosporotrichaceae</taxon>
        <taxon>Thermosporothrix</taxon>
    </lineage>
</organism>
<name>A0A326UQ33_THEHA</name>
<dbReference type="AlphaFoldDB" id="A0A326UQ33"/>
<evidence type="ECO:0000313" key="2">
    <source>
        <dbReference type="Proteomes" id="UP000248806"/>
    </source>
</evidence>
<keyword evidence="2" id="KW-1185">Reference proteome</keyword>
<proteinExistence type="predicted"/>
<accession>A0A326UQ33</accession>
<comment type="caution">
    <text evidence="1">The sequence shown here is derived from an EMBL/GenBank/DDBJ whole genome shotgun (WGS) entry which is preliminary data.</text>
</comment>
<dbReference type="Proteomes" id="UP000248806">
    <property type="component" value="Unassembled WGS sequence"/>
</dbReference>